<dbReference type="PANTHER" id="PTHR30199">
    <property type="entry name" value="MFS FAMILY TRANSPORTER, PREDICTED SUBSTRATE BENZOATE"/>
    <property type="match status" value="1"/>
</dbReference>
<keyword evidence="1" id="KW-0472">Membrane</keyword>
<dbReference type="PANTHER" id="PTHR30199:SF0">
    <property type="entry name" value="INNER MEMBRANE PROTEIN YDCO"/>
    <property type="match status" value="1"/>
</dbReference>
<accession>T0K667</accession>
<dbReference type="PATRIC" id="fig|1346791.3.peg.2117"/>
<organism evidence="2 3">
    <name type="scientific">Sphingobium ummariense RL-3</name>
    <dbReference type="NCBI Taxonomy" id="1346791"/>
    <lineage>
        <taxon>Bacteria</taxon>
        <taxon>Pseudomonadati</taxon>
        <taxon>Pseudomonadota</taxon>
        <taxon>Alphaproteobacteria</taxon>
        <taxon>Sphingomonadales</taxon>
        <taxon>Sphingomonadaceae</taxon>
        <taxon>Sphingobium</taxon>
    </lineage>
</organism>
<dbReference type="EMBL" id="AUWY01000075">
    <property type="protein sequence ID" value="EQB32144.1"/>
    <property type="molecule type" value="Genomic_DNA"/>
</dbReference>
<name>T0K667_9SPHN</name>
<feature type="transmembrane region" description="Helical" evidence="1">
    <location>
        <begin position="143"/>
        <end position="173"/>
    </location>
</feature>
<dbReference type="GO" id="GO:0042925">
    <property type="term" value="F:benzoate transmembrane transporter activity"/>
    <property type="evidence" value="ECO:0007669"/>
    <property type="project" value="InterPro"/>
</dbReference>
<dbReference type="Proteomes" id="UP000015523">
    <property type="component" value="Unassembled WGS sequence"/>
</dbReference>
<evidence type="ECO:0000256" key="1">
    <source>
        <dbReference type="SAM" id="Phobius"/>
    </source>
</evidence>
<feature type="transmembrane region" description="Helical" evidence="1">
    <location>
        <begin position="101"/>
        <end position="123"/>
    </location>
</feature>
<proteinExistence type="predicted"/>
<sequence length="247" mass="25982">MILFGLIPALERLIRRIPPTIASAMLAGVILPLCLELFRIAGIDPLLAVLLLSTFVAARSRVPLYALPLVLAAGVAITLLRGNVVELPAGRMFGTLQLAALIFDLPVVLSLGSTQFLVTLISQNLPGLIILRASGYEPQASSLLVGTGLASLFAAPFGGHALNLAAITAAICTSEDAHADRSKRWTVGIIYAGIYLLLALFSPLLVRFFLALPPPVIGALTGIALIPTFISSFEAMIGKVKIAIPRS</sequence>
<keyword evidence="3" id="KW-1185">Reference proteome</keyword>
<evidence type="ECO:0000313" key="3">
    <source>
        <dbReference type="Proteomes" id="UP000015523"/>
    </source>
</evidence>
<evidence type="ECO:0000313" key="2">
    <source>
        <dbReference type="EMBL" id="EQB32144.1"/>
    </source>
</evidence>
<dbReference type="STRING" id="1346791.M529_11000"/>
<dbReference type="InterPro" id="IPR004711">
    <property type="entry name" value="Benzoate_Transporter"/>
</dbReference>
<feature type="transmembrane region" description="Helical" evidence="1">
    <location>
        <begin position="62"/>
        <end position="80"/>
    </location>
</feature>
<reference evidence="2 3" key="1">
    <citation type="journal article" date="2013" name="Genome Announc.">
        <title>Draft Genome Sequence of Sphingobium ummariense Strain RL-3, a Hexachlorocyclohexane-Degrading Bacterium.</title>
        <authorList>
            <person name="Kohli P."/>
            <person name="Dua A."/>
            <person name="Sangwan N."/>
            <person name="Oldach P."/>
            <person name="Khurana J.P."/>
            <person name="Lal R."/>
        </authorList>
    </citation>
    <scope>NUCLEOTIDE SEQUENCE [LARGE SCALE GENOMIC DNA]</scope>
    <source>
        <strain evidence="2 3">RL-3</strain>
    </source>
</reference>
<feature type="transmembrane region" description="Helical" evidence="1">
    <location>
        <begin position="185"/>
        <end position="210"/>
    </location>
</feature>
<dbReference type="GO" id="GO:0005886">
    <property type="term" value="C:plasma membrane"/>
    <property type="evidence" value="ECO:0007669"/>
    <property type="project" value="TreeGrafter"/>
</dbReference>
<dbReference type="Pfam" id="PF03594">
    <property type="entry name" value="BenE"/>
    <property type="match status" value="1"/>
</dbReference>
<feature type="transmembrane region" description="Helical" evidence="1">
    <location>
        <begin position="21"/>
        <end position="42"/>
    </location>
</feature>
<evidence type="ECO:0008006" key="4">
    <source>
        <dbReference type="Google" id="ProtNLM"/>
    </source>
</evidence>
<keyword evidence="1" id="KW-1133">Transmembrane helix</keyword>
<dbReference type="eggNOG" id="COG3135">
    <property type="taxonomic scope" value="Bacteria"/>
</dbReference>
<keyword evidence="1" id="KW-0812">Transmembrane</keyword>
<gene>
    <name evidence="2" type="ORF">M529_11000</name>
</gene>
<dbReference type="AlphaFoldDB" id="T0K667"/>
<comment type="caution">
    <text evidence="2">The sequence shown here is derived from an EMBL/GenBank/DDBJ whole genome shotgun (WGS) entry which is preliminary data.</text>
</comment>
<protein>
    <recommendedName>
        <fullName evidence="4">Benzoate transporter</fullName>
    </recommendedName>
</protein>
<feature type="transmembrane region" description="Helical" evidence="1">
    <location>
        <begin position="216"/>
        <end position="237"/>
    </location>
</feature>